<feature type="binding site" evidence="5">
    <location>
        <position position="131"/>
    </location>
    <ligand>
        <name>[4Fe-4S] cluster</name>
        <dbReference type="ChEBI" id="CHEBI:49883"/>
        <label>2</label>
    </ligand>
</feature>
<evidence type="ECO:0000256" key="4">
    <source>
        <dbReference type="ARBA" id="ARBA00023014"/>
    </source>
</evidence>
<evidence type="ECO:0000256" key="1">
    <source>
        <dbReference type="ARBA" id="ARBA00022485"/>
    </source>
</evidence>
<sequence>MAYKVDRHMAWWHEIYIVDVARGLGLTCSRFFVNLTGHVLGLFGLKYGKSVTVTIQYPEVRLPLSERYRTRHRLVRHSDGSPRCVACMSCESICPADCIHIVAGEYPDRRIEKYPARFELDFARCVWCGFCVEACPEDAIRMDTGLIESAEYDRGDMFWKKEEMLSREGFRQSTRGAS</sequence>
<evidence type="ECO:0000313" key="8">
    <source>
        <dbReference type="Proteomes" id="UP001593833"/>
    </source>
</evidence>
<keyword evidence="5" id="KW-1278">Translocase</keyword>
<dbReference type="SUPFAM" id="SSF54862">
    <property type="entry name" value="4Fe-4S ferredoxins"/>
    <property type="match status" value="1"/>
</dbReference>
<dbReference type="HAMAP" id="MF_01351">
    <property type="entry name" value="NDH1_NuoI"/>
    <property type="match status" value="1"/>
</dbReference>
<dbReference type="NCBIfam" id="TIGR01971">
    <property type="entry name" value="NuoI"/>
    <property type="match status" value="1"/>
</dbReference>
<dbReference type="Gene3D" id="3.30.70.3270">
    <property type="match status" value="1"/>
</dbReference>
<comment type="subcellular location">
    <subcellularLocation>
        <location evidence="5">Cell membrane</location>
        <topology evidence="5">Peripheral membrane protein</topology>
    </subcellularLocation>
</comment>
<dbReference type="InterPro" id="IPR010226">
    <property type="entry name" value="NADH_quinone_OxRdtase_chainI"/>
</dbReference>
<feature type="binding site" evidence="5">
    <location>
        <position position="84"/>
    </location>
    <ligand>
        <name>[4Fe-4S] cluster</name>
        <dbReference type="ChEBI" id="CHEBI:49883"/>
        <label>1</label>
    </ligand>
</feature>
<accession>A0ABV6YIX0</accession>
<evidence type="ECO:0000256" key="2">
    <source>
        <dbReference type="ARBA" id="ARBA00022723"/>
    </source>
</evidence>
<comment type="subunit">
    <text evidence="5">NDH-1 is composed of 14 different subunits. Subunits NuoA, H, J, K, L, M, N constitute the membrane sector of the complex.</text>
</comment>
<keyword evidence="2 5" id="KW-0479">Metal-binding</keyword>
<keyword evidence="5" id="KW-0830">Ubiquinone</keyword>
<keyword evidence="8" id="KW-1185">Reference proteome</keyword>
<name>A0ABV6YIX0_UNCEI</name>
<feature type="domain" description="4Fe-4S ferredoxin-type" evidence="6">
    <location>
        <begin position="73"/>
        <end position="104"/>
    </location>
</feature>
<comment type="function">
    <text evidence="5">NDH-1 shuttles electrons from NADH, via FMN and iron-sulfur (Fe-S) centers, to quinones in the respiratory chain. The immediate electron acceptor for the enzyme in this species is believed to be ubiquinone. Couples the redox reaction to proton translocation (for every two electrons transferred, four hydrogen ions are translocated across the cytoplasmic membrane), and thus conserves the redox energy in a proton gradient.</text>
</comment>
<comment type="caution">
    <text evidence="7">The sequence shown here is derived from an EMBL/GenBank/DDBJ whole genome shotgun (WGS) entry which is preliminary data.</text>
</comment>
<proteinExistence type="inferred from homology"/>
<keyword evidence="5" id="KW-1003">Cell membrane</keyword>
<dbReference type="PROSITE" id="PS51379">
    <property type="entry name" value="4FE4S_FER_2"/>
    <property type="match status" value="2"/>
</dbReference>
<feature type="binding site" evidence="5">
    <location>
        <position position="128"/>
    </location>
    <ligand>
        <name>[4Fe-4S] cluster</name>
        <dbReference type="ChEBI" id="CHEBI:49883"/>
        <label>2</label>
    </ligand>
</feature>
<keyword evidence="5" id="KW-0874">Quinone</keyword>
<dbReference type="PANTHER" id="PTHR10849">
    <property type="entry name" value="NADH DEHYDROGENASE UBIQUINONE IRON-SULFUR PROTEIN 8, MITOCHONDRIAL"/>
    <property type="match status" value="1"/>
</dbReference>
<gene>
    <name evidence="5" type="primary">nuoI</name>
    <name evidence="7" type="ORF">ACFL6M_01570</name>
</gene>
<comment type="cofactor">
    <cofactor evidence="5">
        <name>[4Fe-4S] cluster</name>
        <dbReference type="ChEBI" id="CHEBI:49883"/>
    </cofactor>
    <text evidence="5">Binds 2 [4Fe-4S] clusters per subunit.</text>
</comment>
<feature type="binding site" evidence="5">
    <location>
        <position position="125"/>
    </location>
    <ligand>
        <name>[4Fe-4S] cluster</name>
        <dbReference type="ChEBI" id="CHEBI:49883"/>
        <label>2</label>
    </ligand>
</feature>
<dbReference type="Proteomes" id="UP001593833">
    <property type="component" value="Unassembled WGS sequence"/>
</dbReference>
<feature type="binding site" evidence="5">
    <location>
        <position position="135"/>
    </location>
    <ligand>
        <name>[4Fe-4S] cluster</name>
        <dbReference type="ChEBI" id="CHEBI:49883"/>
        <label>1</label>
    </ligand>
</feature>
<protein>
    <recommendedName>
        <fullName evidence="5">NADH-quinone oxidoreductase subunit I</fullName>
        <ecNumber evidence="5">7.1.1.-</ecNumber>
    </recommendedName>
    <alternativeName>
        <fullName evidence="5">NADH dehydrogenase I subunit I</fullName>
    </alternativeName>
    <alternativeName>
        <fullName evidence="5">NDH-1 subunit I</fullName>
    </alternativeName>
</protein>
<dbReference type="EMBL" id="JBHPKH010000009">
    <property type="protein sequence ID" value="MFC1572263.1"/>
    <property type="molecule type" value="Genomic_DNA"/>
</dbReference>
<comment type="similarity">
    <text evidence="5">Belongs to the complex I 23 kDa subunit family.</text>
</comment>
<reference evidence="7 8" key="1">
    <citation type="submission" date="2024-09" db="EMBL/GenBank/DDBJ databases">
        <authorList>
            <person name="D'Angelo T."/>
        </authorList>
    </citation>
    <scope>NUCLEOTIDE SEQUENCE [LARGE SCALE GENOMIC DNA]</scope>
    <source>
        <strain evidence="7">SAG AM-320-E07</strain>
    </source>
</reference>
<dbReference type="PROSITE" id="PS00198">
    <property type="entry name" value="4FE4S_FER_1"/>
    <property type="match status" value="2"/>
</dbReference>
<comment type="catalytic activity">
    <reaction evidence="5">
        <text>a quinone + NADH + 5 H(+)(in) = a quinol + NAD(+) + 4 H(+)(out)</text>
        <dbReference type="Rhea" id="RHEA:57888"/>
        <dbReference type="ChEBI" id="CHEBI:15378"/>
        <dbReference type="ChEBI" id="CHEBI:24646"/>
        <dbReference type="ChEBI" id="CHEBI:57540"/>
        <dbReference type="ChEBI" id="CHEBI:57945"/>
        <dbReference type="ChEBI" id="CHEBI:132124"/>
    </reaction>
</comment>
<keyword evidence="5" id="KW-0472">Membrane</keyword>
<evidence type="ECO:0000256" key="3">
    <source>
        <dbReference type="ARBA" id="ARBA00023004"/>
    </source>
</evidence>
<dbReference type="EC" id="7.1.1.-" evidence="5"/>
<keyword evidence="3 5" id="KW-0408">Iron</keyword>
<dbReference type="InterPro" id="IPR017896">
    <property type="entry name" value="4Fe4S_Fe-S-bd"/>
</dbReference>
<keyword evidence="1 5" id="KW-0004">4Fe-4S</keyword>
<evidence type="ECO:0000259" key="6">
    <source>
        <dbReference type="PROSITE" id="PS51379"/>
    </source>
</evidence>
<keyword evidence="5" id="KW-0520">NAD</keyword>
<feature type="binding site" evidence="5">
    <location>
        <position position="90"/>
    </location>
    <ligand>
        <name>[4Fe-4S] cluster</name>
        <dbReference type="ChEBI" id="CHEBI:49883"/>
        <label>1</label>
    </ligand>
</feature>
<feature type="binding site" evidence="5">
    <location>
        <position position="94"/>
    </location>
    <ligand>
        <name>[4Fe-4S] cluster</name>
        <dbReference type="ChEBI" id="CHEBI:49883"/>
        <label>2</label>
    </ligand>
</feature>
<feature type="domain" description="4Fe-4S ferredoxin-type" evidence="6">
    <location>
        <begin position="116"/>
        <end position="145"/>
    </location>
</feature>
<keyword evidence="4 5" id="KW-0411">Iron-sulfur</keyword>
<feature type="binding site" evidence="5">
    <location>
        <position position="87"/>
    </location>
    <ligand>
        <name>[4Fe-4S] cluster</name>
        <dbReference type="ChEBI" id="CHEBI:49883"/>
        <label>1</label>
    </ligand>
</feature>
<organism evidence="7 8">
    <name type="scientific">Eiseniibacteriota bacterium</name>
    <dbReference type="NCBI Taxonomy" id="2212470"/>
    <lineage>
        <taxon>Bacteria</taxon>
        <taxon>Candidatus Eiseniibacteriota</taxon>
    </lineage>
</organism>
<dbReference type="Pfam" id="PF13187">
    <property type="entry name" value="Fer4_9"/>
    <property type="match status" value="1"/>
</dbReference>
<dbReference type="InterPro" id="IPR017900">
    <property type="entry name" value="4Fe4S_Fe_S_CS"/>
</dbReference>
<evidence type="ECO:0000313" key="7">
    <source>
        <dbReference type="EMBL" id="MFC1572263.1"/>
    </source>
</evidence>
<evidence type="ECO:0000256" key="5">
    <source>
        <dbReference type="HAMAP-Rule" id="MF_01351"/>
    </source>
</evidence>